<feature type="domain" description="Serine aminopeptidase S33" evidence="2">
    <location>
        <begin position="111"/>
        <end position="331"/>
    </location>
</feature>
<feature type="region of interest" description="Disordered" evidence="1">
    <location>
        <begin position="18"/>
        <end position="42"/>
    </location>
</feature>
<feature type="region of interest" description="Disordered" evidence="1">
    <location>
        <begin position="475"/>
        <end position="516"/>
    </location>
</feature>
<accession>E1Z4N7</accession>
<keyword evidence="4" id="KW-1185">Reference proteome</keyword>
<dbReference type="InterPro" id="IPR013922">
    <property type="entry name" value="Cyclin_PHO80-like"/>
</dbReference>
<reference evidence="3 4" key="1">
    <citation type="journal article" date="2010" name="Plant Cell">
        <title>The Chlorella variabilis NC64A genome reveals adaptation to photosymbiosis, coevolution with viruses, and cryptic sex.</title>
        <authorList>
            <person name="Blanc G."/>
            <person name="Duncan G."/>
            <person name="Agarkova I."/>
            <person name="Borodovsky M."/>
            <person name="Gurnon J."/>
            <person name="Kuo A."/>
            <person name="Lindquist E."/>
            <person name="Lucas S."/>
            <person name="Pangilinan J."/>
            <person name="Polle J."/>
            <person name="Salamov A."/>
            <person name="Terry A."/>
            <person name="Yamada T."/>
            <person name="Dunigan D.D."/>
            <person name="Grigoriev I.V."/>
            <person name="Claverie J.M."/>
            <person name="Van Etten J.L."/>
        </authorList>
    </citation>
    <scope>NUCLEOTIDE SEQUENCE [LARGE SCALE GENOMIC DNA]</scope>
    <source>
        <strain evidence="3 4">NC64A</strain>
    </source>
</reference>
<evidence type="ECO:0000313" key="4">
    <source>
        <dbReference type="Proteomes" id="UP000008141"/>
    </source>
</evidence>
<evidence type="ECO:0000256" key="1">
    <source>
        <dbReference type="SAM" id="MobiDB-lite"/>
    </source>
</evidence>
<dbReference type="InterPro" id="IPR000073">
    <property type="entry name" value="AB_hydrolase_1"/>
</dbReference>
<dbReference type="eggNOG" id="KOG1454">
    <property type="taxonomic scope" value="Eukaryota"/>
</dbReference>
<dbReference type="PANTHER" id="PTHR43689:SF8">
    <property type="entry name" value="ALPHA_BETA-HYDROLASES SUPERFAMILY PROTEIN"/>
    <property type="match status" value="1"/>
</dbReference>
<gene>
    <name evidence="3" type="ORF">CHLNCDRAFT_56722</name>
</gene>
<dbReference type="InterPro" id="IPR022742">
    <property type="entry name" value="Hydrolase_4"/>
</dbReference>
<sequence length="516" mass="53894">MATTASFVSSSCISSRAAVRPAGGPQLARQPAAAAGGARQRSLPPLRAAASVNGSSPPLQYPDFFPPEAADIEEPAAQQMMAAMRRTPLQVAGLGEVQTAYVGPAAPDTSRPAFVLLHGFDSSSLEFRRFLPLLSQAADVYAVDLAGWGFTDCGFGGGQGADIKLGPAQKRAHLRAFLREVVGRPATLVGTSLGGTVAIDYATSHPEDLARLVLIDAQGFIDGIGPLATMPRFLSQLGVKVLRSVPLRQVANQMAYHDRRRYATDDAMRVGRLHTNLPGWTDANVAFMQSGGYAISSAIKDVQLPTLVVWGRNDEILSPDNAQKFMDTLPDARLFFSNHHYAQVAGVSLAEFNAMELDFLHRIDYRAAVAVPELCAALRAMLALAGGRAGPSALLPPAPLAACEAAAAAAGGEEEESVDTSAPIAAALDAAAAAAADEAEQLRACAASAAPAQPALLPWAGTGASTDVVAAEAAAEEAAQRAEPPRRSKKRCSAEAAHPHLAHEERQHLPDAVCQA</sequence>
<dbReference type="OrthoDB" id="6431331at2759"/>
<feature type="compositionally biased region" description="Basic and acidic residues" evidence="1">
    <location>
        <begin position="497"/>
        <end position="509"/>
    </location>
</feature>
<dbReference type="Pfam" id="PF08613">
    <property type="entry name" value="Cyclin"/>
    <property type="match status" value="1"/>
</dbReference>
<dbReference type="PANTHER" id="PTHR43689">
    <property type="entry name" value="HYDROLASE"/>
    <property type="match status" value="1"/>
</dbReference>
<dbReference type="AlphaFoldDB" id="E1Z4N7"/>
<dbReference type="SUPFAM" id="SSF53474">
    <property type="entry name" value="alpha/beta-Hydrolases"/>
    <property type="match status" value="1"/>
</dbReference>
<dbReference type="STRING" id="554065.E1Z4N7"/>
<dbReference type="Pfam" id="PF12146">
    <property type="entry name" value="Hydrolase_4"/>
    <property type="match status" value="1"/>
</dbReference>
<dbReference type="InParanoid" id="E1Z4N7"/>
<organism evidence="4">
    <name type="scientific">Chlorella variabilis</name>
    <name type="common">Green alga</name>
    <dbReference type="NCBI Taxonomy" id="554065"/>
    <lineage>
        <taxon>Eukaryota</taxon>
        <taxon>Viridiplantae</taxon>
        <taxon>Chlorophyta</taxon>
        <taxon>core chlorophytes</taxon>
        <taxon>Trebouxiophyceae</taxon>
        <taxon>Chlorellales</taxon>
        <taxon>Chlorellaceae</taxon>
        <taxon>Chlorella clade</taxon>
        <taxon>Chlorella</taxon>
    </lineage>
</organism>
<protein>
    <recommendedName>
        <fullName evidence="2">Serine aminopeptidase S33 domain-containing protein</fullName>
    </recommendedName>
</protein>
<dbReference type="GeneID" id="17358906"/>
<dbReference type="PRINTS" id="PR00111">
    <property type="entry name" value="ABHYDROLASE"/>
</dbReference>
<dbReference type="GO" id="GO:0019901">
    <property type="term" value="F:protein kinase binding"/>
    <property type="evidence" value="ECO:0007669"/>
    <property type="project" value="InterPro"/>
</dbReference>
<dbReference type="RefSeq" id="XP_005851190.1">
    <property type="nucleotide sequence ID" value="XM_005851128.1"/>
</dbReference>
<dbReference type="KEGG" id="cvr:CHLNCDRAFT_56722"/>
<feature type="compositionally biased region" description="Low complexity" evidence="1">
    <location>
        <begin position="21"/>
        <end position="41"/>
    </location>
</feature>
<name>E1Z4N7_CHLVA</name>
<evidence type="ECO:0000259" key="2">
    <source>
        <dbReference type="Pfam" id="PF12146"/>
    </source>
</evidence>
<dbReference type="InterPro" id="IPR029058">
    <property type="entry name" value="AB_hydrolase_fold"/>
</dbReference>
<evidence type="ECO:0000313" key="3">
    <source>
        <dbReference type="EMBL" id="EFN59088.1"/>
    </source>
</evidence>
<dbReference type="EMBL" id="GL433836">
    <property type="protein sequence ID" value="EFN59088.1"/>
    <property type="molecule type" value="Genomic_DNA"/>
</dbReference>
<dbReference type="Gene3D" id="3.40.50.1820">
    <property type="entry name" value="alpha/beta hydrolase"/>
    <property type="match status" value="1"/>
</dbReference>
<dbReference type="Proteomes" id="UP000008141">
    <property type="component" value="Unassembled WGS sequence"/>
</dbReference>
<proteinExistence type="predicted"/>
<dbReference type="FunCoup" id="E1Z4N7">
    <property type="interactions" value="381"/>
</dbReference>